<keyword evidence="2" id="KW-1185">Reference proteome</keyword>
<dbReference type="Proteomes" id="UP000521943">
    <property type="component" value="Unassembled WGS sequence"/>
</dbReference>
<dbReference type="AlphaFoldDB" id="A0A8H6H9E8"/>
<dbReference type="EMBL" id="JACGCI010000209">
    <property type="protein sequence ID" value="KAF6741982.1"/>
    <property type="molecule type" value="Genomic_DNA"/>
</dbReference>
<name>A0A8H6H9E8_9AGAR</name>
<sequence>MQARVPNEIILYIAQLRCAHPTYYDYNSLDSHHALDVPPYSHPLDWCAIELLLTSSNVYSLASLYSWECVLVISIRALPSIITAVRRETIFPGESALPRDIIRCLDLAFNLRLASNDLHDLVRCLPNLDTLILSDITSMLFFCNPRPAPNNIPQPFPSPFSSSLRAVLFASTVYGVTMEDIVVLSLMVPRLERL</sequence>
<evidence type="ECO:0000313" key="1">
    <source>
        <dbReference type="EMBL" id="KAF6741982.1"/>
    </source>
</evidence>
<evidence type="ECO:0000313" key="2">
    <source>
        <dbReference type="Proteomes" id="UP000521943"/>
    </source>
</evidence>
<comment type="caution">
    <text evidence="1">The sequence shown here is derived from an EMBL/GenBank/DDBJ whole genome shotgun (WGS) entry which is preliminary data.</text>
</comment>
<gene>
    <name evidence="1" type="ORF">DFP72DRAFT_1082842</name>
</gene>
<proteinExistence type="predicted"/>
<protein>
    <submittedName>
        <fullName evidence="1">Uncharacterized protein</fullName>
    </submittedName>
</protein>
<organism evidence="1 2">
    <name type="scientific">Ephemerocybe angulata</name>
    <dbReference type="NCBI Taxonomy" id="980116"/>
    <lineage>
        <taxon>Eukaryota</taxon>
        <taxon>Fungi</taxon>
        <taxon>Dikarya</taxon>
        <taxon>Basidiomycota</taxon>
        <taxon>Agaricomycotina</taxon>
        <taxon>Agaricomycetes</taxon>
        <taxon>Agaricomycetidae</taxon>
        <taxon>Agaricales</taxon>
        <taxon>Agaricineae</taxon>
        <taxon>Psathyrellaceae</taxon>
        <taxon>Ephemerocybe</taxon>
    </lineage>
</organism>
<reference evidence="1 2" key="1">
    <citation type="submission" date="2020-07" db="EMBL/GenBank/DDBJ databases">
        <title>Comparative genomics of pyrophilous fungi reveals a link between fire events and developmental genes.</title>
        <authorList>
            <consortium name="DOE Joint Genome Institute"/>
            <person name="Steindorff A.S."/>
            <person name="Carver A."/>
            <person name="Calhoun S."/>
            <person name="Stillman K."/>
            <person name="Liu H."/>
            <person name="Lipzen A."/>
            <person name="Pangilinan J."/>
            <person name="Labutti K."/>
            <person name="Bruns T.D."/>
            <person name="Grigoriev I.V."/>
        </authorList>
    </citation>
    <scope>NUCLEOTIDE SEQUENCE [LARGE SCALE GENOMIC DNA]</scope>
    <source>
        <strain evidence="1 2">CBS 144469</strain>
    </source>
</reference>
<accession>A0A8H6H9E8</accession>